<reference evidence="3" key="1">
    <citation type="submission" date="2016-10" db="EMBL/GenBank/DDBJ databases">
        <authorList>
            <person name="Varghese N."/>
            <person name="Submissions S."/>
        </authorList>
    </citation>
    <scope>NUCLEOTIDE SEQUENCE [LARGE SCALE GENOMIC DNA]</scope>
    <source>
        <strain evidence="3">CGMCC 4.7047</strain>
    </source>
</reference>
<organism evidence="2 3">
    <name type="scientific">Streptomyces harbinensis</name>
    <dbReference type="NCBI Taxonomy" id="1176198"/>
    <lineage>
        <taxon>Bacteria</taxon>
        <taxon>Bacillati</taxon>
        <taxon>Actinomycetota</taxon>
        <taxon>Actinomycetes</taxon>
        <taxon>Kitasatosporales</taxon>
        <taxon>Streptomycetaceae</taxon>
        <taxon>Streptomyces</taxon>
    </lineage>
</organism>
<proteinExistence type="predicted"/>
<keyword evidence="1" id="KW-0472">Membrane</keyword>
<evidence type="ECO:0000256" key="1">
    <source>
        <dbReference type="SAM" id="Phobius"/>
    </source>
</evidence>
<dbReference type="AlphaFoldDB" id="A0A1I6W2V5"/>
<name>A0A1I6W2V5_9ACTN</name>
<gene>
    <name evidence="2" type="ORF">SAMN05444716_11230</name>
</gene>
<accession>A0A1I6W2V5</accession>
<sequence>MTKKPKSKAGTYLSIGATLFGAFGVVKQLRTARAERDPLEMADAIISAAGLVTGIALLSRELRRINREADVDLPELTDSVREVRPRDRD</sequence>
<dbReference type="Proteomes" id="UP000198873">
    <property type="component" value="Unassembled WGS sequence"/>
</dbReference>
<feature type="transmembrane region" description="Helical" evidence="1">
    <location>
        <begin position="12"/>
        <end position="29"/>
    </location>
</feature>
<keyword evidence="1" id="KW-0812">Transmembrane</keyword>
<protein>
    <recommendedName>
        <fullName evidence="4">DUF4235 domain-containing protein</fullName>
    </recommendedName>
</protein>
<evidence type="ECO:0000313" key="2">
    <source>
        <dbReference type="EMBL" id="SFT20326.1"/>
    </source>
</evidence>
<feature type="transmembrane region" description="Helical" evidence="1">
    <location>
        <begin position="41"/>
        <end position="58"/>
    </location>
</feature>
<evidence type="ECO:0008006" key="4">
    <source>
        <dbReference type="Google" id="ProtNLM"/>
    </source>
</evidence>
<dbReference type="STRING" id="1176198.SAMN05444716_11230"/>
<dbReference type="EMBL" id="FPAB01000012">
    <property type="protein sequence ID" value="SFT20326.1"/>
    <property type="molecule type" value="Genomic_DNA"/>
</dbReference>
<dbReference type="RefSeq" id="WP_019434263.1">
    <property type="nucleotide sequence ID" value="NZ_CP054938.1"/>
</dbReference>
<keyword evidence="1" id="KW-1133">Transmembrane helix</keyword>
<evidence type="ECO:0000313" key="3">
    <source>
        <dbReference type="Proteomes" id="UP000198873"/>
    </source>
</evidence>
<keyword evidence="3" id="KW-1185">Reference proteome</keyword>